<gene>
    <name evidence="3" type="ORF">E7681_11310</name>
</gene>
<dbReference type="Gene3D" id="3.40.630.30">
    <property type="match status" value="1"/>
</dbReference>
<dbReference type="InterPro" id="IPR000182">
    <property type="entry name" value="GNAT_dom"/>
</dbReference>
<organism evidence="3 4">
    <name type="scientific">Thalassobius vesicularis</name>
    <dbReference type="NCBI Taxonomy" id="1294297"/>
    <lineage>
        <taxon>Bacteria</taxon>
        <taxon>Pseudomonadati</taxon>
        <taxon>Pseudomonadota</taxon>
        <taxon>Alphaproteobacteria</taxon>
        <taxon>Rhodobacterales</taxon>
        <taxon>Roseobacteraceae</taxon>
        <taxon>Thalassovita</taxon>
    </lineage>
</organism>
<reference evidence="3 4" key="1">
    <citation type="submission" date="2019-04" db="EMBL/GenBank/DDBJ databases">
        <title>Draft genome sequence of Youngimonas vesicularis.</title>
        <authorList>
            <person name="Hameed A."/>
        </authorList>
    </citation>
    <scope>NUCLEOTIDE SEQUENCE [LARGE SCALE GENOMIC DNA]</scope>
    <source>
        <strain evidence="3 4">CC-AMW-E</strain>
    </source>
</reference>
<dbReference type="GO" id="GO:0008080">
    <property type="term" value="F:N-acetyltransferase activity"/>
    <property type="evidence" value="ECO:0007669"/>
    <property type="project" value="InterPro"/>
</dbReference>
<accession>A0A4S3M7G5</accession>
<dbReference type="PROSITE" id="PS51186">
    <property type="entry name" value="GNAT"/>
    <property type="match status" value="1"/>
</dbReference>
<protein>
    <submittedName>
        <fullName evidence="3">GNAT family N-acetyltransferase</fullName>
    </submittedName>
</protein>
<name>A0A4S3M7G5_9RHOB</name>
<dbReference type="RefSeq" id="WP_136339411.1">
    <property type="nucleotide sequence ID" value="NZ_SSMD01000005.1"/>
</dbReference>
<sequence>MTEITLRDLEIGDAGWLIGQHGLLYARDEGFDETFEATVAEILAAYIRNRDPQFDRAWIAEQDGEQLGSVFCVRKDDQTAKLRLFLLLPQARGQGLGHRLLSACMDWARARGYSRMELWTHESHRAACALYAAHGWVLDSSVPTRSFGVDVVEQMWSVTL</sequence>
<dbReference type="AlphaFoldDB" id="A0A4S3M7G5"/>
<dbReference type="PANTHER" id="PTHR13947">
    <property type="entry name" value="GNAT FAMILY N-ACETYLTRANSFERASE"/>
    <property type="match status" value="1"/>
</dbReference>
<dbReference type="InterPro" id="IPR016181">
    <property type="entry name" value="Acyl_CoA_acyltransferase"/>
</dbReference>
<evidence type="ECO:0000256" key="1">
    <source>
        <dbReference type="ARBA" id="ARBA00022679"/>
    </source>
</evidence>
<dbReference type="InterPro" id="IPR050769">
    <property type="entry name" value="NAT_camello-type"/>
</dbReference>
<dbReference type="EMBL" id="SSMD01000005">
    <property type="protein sequence ID" value="THD73282.1"/>
    <property type="molecule type" value="Genomic_DNA"/>
</dbReference>
<dbReference type="OrthoDB" id="273614at2"/>
<keyword evidence="4" id="KW-1185">Reference proteome</keyword>
<evidence type="ECO:0000313" key="3">
    <source>
        <dbReference type="EMBL" id="THD73282.1"/>
    </source>
</evidence>
<evidence type="ECO:0000259" key="2">
    <source>
        <dbReference type="PROSITE" id="PS51186"/>
    </source>
</evidence>
<keyword evidence="1 3" id="KW-0808">Transferase</keyword>
<dbReference type="CDD" id="cd04301">
    <property type="entry name" value="NAT_SF"/>
    <property type="match status" value="1"/>
</dbReference>
<dbReference type="SUPFAM" id="SSF55729">
    <property type="entry name" value="Acyl-CoA N-acyltransferases (Nat)"/>
    <property type="match status" value="1"/>
</dbReference>
<proteinExistence type="predicted"/>
<feature type="domain" description="N-acetyltransferase" evidence="2">
    <location>
        <begin position="4"/>
        <end position="160"/>
    </location>
</feature>
<dbReference type="Pfam" id="PF00583">
    <property type="entry name" value="Acetyltransf_1"/>
    <property type="match status" value="1"/>
</dbReference>
<dbReference type="Proteomes" id="UP000306113">
    <property type="component" value="Unassembled WGS sequence"/>
</dbReference>
<evidence type="ECO:0000313" key="4">
    <source>
        <dbReference type="Proteomes" id="UP000306113"/>
    </source>
</evidence>
<comment type="caution">
    <text evidence="3">The sequence shown here is derived from an EMBL/GenBank/DDBJ whole genome shotgun (WGS) entry which is preliminary data.</text>
</comment>
<dbReference type="PANTHER" id="PTHR13947:SF37">
    <property type="entry name" value="LD18367P"/>
    <property type="match status" value="1"/>
</dbReference>